<name>A0A7W7HU95_9ACTN</name>
<comment type="caution">
    <text evidence="2">The sequence shown here is derived from an EMBL/GenBank/DDBJ whole genome shotgun (WGS) entry which is preliminary data.</text>
</comment>
<dbReference type="PANTHER" id="PTHR45138">
    <property type="entry name" value="REGULATORY COMPONENTS OF SENSORY TRANSDUCTION SYSTEM"/>
    <property type="match status" value="1"/>
</dbReference>
<dbReference type="GO" id="GO:0043709">
    <property type="term" value="P:cell adhesion involved in single-species biofilm formation"/>
    <property type="evidence" value="ECO:0007669"/>
    <property type="project" value="TreeGrafter"/>
</dbReference>
<evidence type="ECO:0000259" key="1">
    <source>
        <dbReference type="PROSITE" id="PS50887"/>
    </source>
</evidence>
<gene>
    <name evidence="2" type="ORF">BJ971_001500</name>
</gene>
<keyword evidence="3" id="KW-1185">Reference proteome</keyword>
<dbReference type="InterPro" id="IPR050469">
    <property type="entry name" value="Diguanylate_Cyclase"/>
</dbReference>
<dbReference type="EMBL" id="JACHNH010000001">
    <property type="protein sequence ID" value="MBB4760944.1"/>
    <property type="molecule type" value="Genomic_DNA"/>
</dbReference>
<dbReference type="FunFam" id="3.30.70.270:FF:000001">
    <property type="entry name" value="Diguanylate cyclase domain protein"/>
    <property type="match status" value="1"/>
</dbReference>
<accession>A0A7W7HU95</accession>
<protein>
    <submittedName>
        <fullName evidence="2">Diguanylate cyclase (GGDEF)-like protein</fullName>
    </submittedName>
</protein>
<dbReference type="SUPFAM" id="SSF55073">
    <property type="entry name" value="Nucleotide cyclase"/>
    <property type="match status" value="1"/>
</dbReference>
<sequence length="529" mass="57368">MTTEATTAVDAVVADDLAALEATLVELEARPPSQFRTTAAPAAVVERRATELGGEALAMRARLLRATVLVRDGKSEQGGRWAHQVLAWSQQHGDAFLLSRSHRALSFFYRQIGDLSEALTHAVQSVANLTDDAPRVVRARHLMALAVALDESGSTEEGDRRFREALALATAENDLELALNILNNMAFTAYENGDEAGAQKLVAQMRAVQARGGRAFGTLELDTVARIDMMSGNYAAVEEALHTLVDGGAESTIVALEGDTSALCLLTLAEARRLDRRYAGAQAALDTAVRLAEERGLDRVRAQAREEQAALYAATGRFREAYEEHRAFHSAATALHSTQREAQARALQAVFEATEARRASEHFREMAHRDALTGLYNRRYVNERLPALIGEAVATRTPISVAILDLDHFKRVNDTLSHSTGDTVLQNVAQLLSESVSGAMIAARMGGEEFLLVLPGMDAQEATERCERLRLRIRAHAWEPITGTLAVTTSIGVTTAAEGRATPSALLSLADRNLYVAKREGRDRVVADA</sequence>
<feature type="domain" description="GGDEF" evidence="1">
    <location>
        <begin position="397"/>
        <end position="529"/>
    </location>
</feature>
<dbReference type="Gene3D" id="3.30.70.270">
    <property type="match status" value="1"/>
</dbReference>
<dbReference type="AlphaFoldDB" id="A0A7W7HU95"/>
<dbReference type="NCBIfam" id="TIGR00254">
    <property type="entry name" value="GGDEF"/>
    <property type="match status" value="1"/>
</dbReference>
<dbReference type="RefSeq" id="WP_184991057.1">
    <property type="nucleotide sequence ID" value="NZ_BOMK01000037.1"/>
</dbReference>
<proteinExistence type="predicted"/>
<dbReference type="InterPro" id="IPR029787">
    <property type="entry name" value="Nucleotide_cyclase"/>
</dbReference>
<dbReference type="SMART" id="SM00267">
    <property type="entry name" value="GGDEF"/>
    <property type="match status" value="1"/>
</dbReference>
<dbReference type="Gene3D" id="1.25.40.10">
    <property type="entry name" value="Tetratricopeptide repeat domain"/>
    <property type="match status" value="1"/>
</dbReference>
<dbReference type="SUPFAM" id="SSF48452">
    <property type="entry name" value="TPR-like"/>
    <property type="match status" value="1"/>
</dbReference>
<dbReference type="PANTHER" id="PTHR45138:SF9">
    <property type="entry name" value="DIGUANYLATE CYCLASE DGCM-RELATED"/>
    <property type="match status" value="1"/>
</dbReference>
<dbReference type="CDD" id="cd01949">
    <property type="entry name" value="GGDEF"/>
    <property type="match status" value="1"/>
</dbReference>
<dbReference type="GO" id="GO:1902201">
    <property type="term" value="P:negative regulation of bacterial-type flagellum-dependent cell motility"/>
    <property type="evidence" value="ECO:0007669"/>
    <property type="project" value="TreeGrafter"/>
</dbReference>
<evidence type="ECO:0000313" key="2">
    <source>
        <dbReference type="EMBL" id="MBB4760944.1"/>
    </source>
</evidence>
<dbReference type="Pfam" id="PF00990">
    <property type="entry name" value="GGDEF"/>
    <property type="match status" value="1"/>
</dbReference>
<evidence type="ECO:0000313" key="3">
    <source>
        <dbReference type="Proteomes" id="UP000578112"/>
    </source>
</evidence>
<dbReference type="Proteomes" id="UP000578112">
    <property type="component" value="Unassembled WGS sequence"/>
</dbReference>
<dbReference type="GO" id="GO:0052621">
    <property type="term" value="F:diguanylate cyclase activity"/>
    <property type="evidence" value="ECO:0007669"/>
    <property type="project" value="TreeGrafter"/>
</dbReference>
<reference evidence="2 3" key="1">
    <citation type="submission" date="2020-08" db="EMBL/GenBank/DDBJ databases">
        <title>Sequencing the genomes of 1000 actinobacteria strains.</title>
        <authorList>
            <person name="Klenk H.-P."/>
        </authorList>
    </citation>
    <scope>NUCLEOTIDE SEQUENCE [LARGE SCALE GENOMIC DNA]</scope>
    <source>
        <strain evidence="2 3">DSM 43149</strain>
    </source>
</reference>
<dbReference type="InterPro" id="IPR043128">
    <property type="entry name" value="Rev_trsase/Diguanyl_cyclase"/>
</dbReference>
<dbReference type="GO" id="GO:0005886">
    <property type="term" value="C:plasma membrane"/>
    <property type="evidence" value="ECO:0007669"/>
    <property type="project" value="TreeGrafter"/>
</dbReference>
<dbReference type="InterPro" id="IPR011990">
    <property type="entry name" value="TPR-like_helical_dom_sf"/>
</dbReference>
<dbReference type="PROSITE" id="PS50887">
    <property type="entry name" value="GGDEF"/>
    <property type="match status" value="1"/>
</dbReference>
<organism evidence="2 3">
    <name type="scientific">Actinoplanes digitatis</name>
    <dbReference type="NCBI Taxonomy" id="1868"/>
    <lineage>
        <taxon>Bacteria</taxon>
        <taxon>Bacillati</taxon>
        <taxon>Actinomycetota</taxon>
        <taxon>Actinomycetes</taxon>
        <taxon>Micromonosporales</taxon>
        <taxon>Micromonosporaceae</taxon>
        <taxon>Actinoplanes</taxon>
    </lineage>
</organism>
<dbReference type="InterPro" id="IPR000160">
    <property type="entry name" value="GGDEF_dom"/>
</dbReference>